<feature type="compositionally biased region" description="Pro residues" evidence="1">
    <location>
        <begin position="197"/>
        <end position="206"/>
    </location>
</feature>
<organism evidence="2 3">
    <name type="scientific">Rhizobium tumorigenes</name>
    <dbReference type="NCBI Taxonomy" id="2041385"/>
    <lineage>
        <taxon>Bacteria</taxon>
        <taxon>Pseudomonadati</taxon>
        <taxon>Pseudomonadota</taxon>
        <taxon>Alphaproteobacteria</taxon>
        <taxon>Hyphomicrobiales</taxon>
        <taxon>Rhizobiaceae</taxon>
        <taxon>Rhizobium/Agrobacterium group</taxon>
        <taxon>Rhizobium</taxon>
    </lineage>
</organism>
<reference evidence="3" key="2">
    <citation type="journal article" date="2023" name="MicrobiologyOpen">
        <title>Genomics of the tumorigenes clade of the family Rhizobiaceae and description of Rhizobium rhododendri sp. nov.</title>
        <authorList>
            <person name="Kuzmanovic N."/>
            <person name="diCenzo G.C."/>
            <person name="Bunk B."/>
            <person name="Sproeer C."/>
            <person name="Fruehling A."/>
            <person name="Neumann-Schaal M."/>
            <person name="Overmann J."/>
            <person name="Smalla K."/>
        </authorList>
    </citation>
    <scope>NUCLEOTIDE SEQUENCE [LARGE SCALE GENOMIC DNA]</scope>
    <source>
        <strain evidence="3">1078</strain>
    </source>
</reference>
<keyword evidence="3" id="KW-1185">Reference proteome</keyword>
<feature type="compositionally biased region" description="Basic and acidic residues" evidence="1">
    <location>
        <begin position="51"/>
        <end position="62"/>
    </location>
</feature>
<feature type="region of interest" description="Disordered" evidence="1">
    <location>
        <begin position="33"/>
        <end position="295"/>
    </location>
</feature>
<accession>A0AAF1K3H2</accession>
<dbReference type="RefSeq" id="WP_111222413.1">
    <property type="nucleotide sequence ID" value="NZ_CP117255.1"/>
</dbReference>
<dbReference type="EMBL" id="CP117255">
    <property type="protein sequence ID" value="WFR94474.1"/>
    <property type="molecule type" value="Genomic_DNA"/>
</dbReference>
<dbReference type="Gene3D" id="3.30.1150.10">
    <property type="match status" value="1"/>
</dbReference>
<evidence type="ECO:0000313" key="3">
    <source>
        <dbReference type="Proteomes" id="UP000249499"/>
    </source>
</evidence>
<reference evidence="2 3" key="1">
    <citation type="journal article" date="2018" name="Sci. Rep.">
        <title>Rhizobium tumorigenes sp. nov., a novel plant tumorigenic bacterium isolated from cane gall tumors on thornless blackberry.</title>
        <authorList>
            <person name="Kuzmanovi N."/>
            <person name="Smalla K."/>
            <person name="Gronow S."/>
            <person name="PuBawska J."/>
        </authorList>
    </citation>
    <scope>NUCLEOTIDE SEQUENCE [LARGE SCALE GENOMIC DNA]</scope>
    <source>
        <strain evidence="2 3">1078</strain>
    </source>
</reference>
<evidence type="ECO:0000256" key="1">
    <source>
        <dbReference type="SAM" id="MobiDB-lite"/>
    </source>
</evidence>
<evidence type="ECO:0000313" key="2">
    <source>
        <dbReference type="EMBL" id="WFR94474.1"/>
    </source>
</evidence>
<dbReference type="Proteomes" id="UP000249499">
    <property type="component" value="Chromosome"/>
</dbReference>
<protein>
    <recommendedName>
        <fullName evidence="4">Protein TolA</fullName>
    </recommendedName>
</protein>
<proteinExistence type="predicted"/>
<dbReference type="KEGG" id="rtu:PR017_11610"/>
<dbReference type="AlphaFoldDB" id="A0AAF1K3H2"/>
<name>A0AAF1K3H2_9HYPH</name>
<dbReference type="SUPFAM" id="SSF74653">
    <property type="entry name" value="TolA/TonB C-terminal domain"/>
    <property type="match status" value="1"/>
</dbReference>
<feature type="compositionally biased region" description="Pro residues" evidence="1">
    <location>
        <begin position="132"/>
        <end position="174"/>
    </location>
</feature>
<gene>
    <name evidence="2" type="ORF">PR017_11610</name>
</gene>
<feature type="compositionally biased region" description="Basic and acidic residues" evidence="1">
    <location>
        <begin position="208"/>
        <end position="257"/>
    </location>
</feature>
<feature type="compositionally biased region" description="Low complexity" evidence="1">
    <location>
        <begin position="278"/>
        <end position="287"/>
    </location>
</feature>
<sequence>MKASIVTSAVVHGLVLVWALVTIGAPKSFEVQPDESTPVEIVTDVSMTQTGDKKAPQKDKAAPKPTTKQTEIANAQNAGENDVDLKSAPKPVPKPTENQSTGAPKKVEAPTPKVDPTPNDVKSVEKEETDVAPPPPTPTAAPKPPTPTPVPTPTPPPPTPTPTPTPTPPPPAPAPTQDKAELAPSDQATPDNVPVPQLKPQPPAPPKVAEKPVEKPPEKKPDTKPVEKPADKSSDTDKKKDDKKREMAKAASSKDSDFDADEISALLNKQQATGGGAKRQQQQAALGTDKPANGAKLSQSEIDALRSQIQNNWNVPAGMSGVEGMVIRVHMKLDESGTIVGMPDVQVTGGSESAQQALSGSATRAVMMSSPFKNLPRDKYDAWNEVIVNFDPSDLGL</sequence>
<dbReference type="PRINTS" id="PR01217">
    <property type="entry name" value="PRICHEXTENSN"/>
</dbReference>
<evidence type="ECO:0008006" key="4">
    <source>
        <dbReference type="Google" id="ProtNLM"/>
    </source>
</evidence>